<accession>A0AA41Z1I1</accession>
<dbReference type="InterPro" id="IPR051604">
    <property type="entry name" value="Ergot_Alk_Oxidoreductase"/>
</dbReference>
<gene>
    <name evidence="2" type="ORF">M8523_12215</name>
</gene>
<dbReference type="Pfam" id="PF05368">
    <property type="entry name" value="NmrA"/>
    <property type="match status" value="1"/>
</dbReference>
<dbReference type="SUPFAM" id="SSF51735">
    <property type="entry name" value="NAD(P)-binding Rossmann-fold domains"/>
    <property type="match status" value="1"/>
</dbReference>
<dbReference type="Gene3D" id="3.40.50.720">
    <property type="entry name" value="NAD(P)-binding Rossmann-like Domain"/>
    <property type="match status" value="1"/>
</dbReference>
<dbReference type="RefSeq" id="WP_282585153.1">
    <property type="nucleotide sequence ID" value="NZ_JAMOIM010000007.1"/>
</dbReference>
<evidence type="ECO:0000313" key="3">
    <source>
        <dbReference type="Proteomes" id="UP001165667"/>
    </source>
</evidence>
<reference evidence="2" key="1">
    <citation type="submission" date="2022-05" db="EMBL/GenBank/DDBJ databases">
        <authorList>
            <person name="Pankratov T."/>
        </authorList>
    </citation>
    <scope>NUCLEOTIDE SEQUENCE</scope>
    <source>
        <strain evidence="2">BP6-180914</strain>
    </source>
</reference>
<name>A0AA41Z1I1_9HYPH</name>
<proteinExistence type="predicted"/>
<keyword evidence="3" id="KW-1185">Reference proteome</keyword>
<protein>
    <submittedName>
        <fullName evidence="2">NmrA family NAD(P)-binding protein</fullName>
    </submittedName>
</protein>
<sequence>MSRPTILVTGATGKTGRAVVAQLREKNWPVRAVVRARDGRSEALDRLGAETVVADMFDPDQMLAAVQGCTRAYYLPPFDPYMIQAVAVFAVAARAARLEHIVGLTQWTASPAHPSLATRQNWLMNNLFAMIPSVAHTIVNPGYFADNYLNLIGFAAHLGVFPTLTGDSRNAPPSNEDIARVAVAALIDPDRHAGKSYRPTGPALLSATDMAAILGQVLRRKVRRLDMPFWLFLKAARLRGLPAFDMSGFRFYVEDHKQGAFEFGAPTTDVFDVTGQPAEDFETTARRYAATPAAKRTLANGVRAFADFMRTPLSPGYDLDAYDRRMRFPVPPAPRFVMQDARWKAEHDAQVTRAASVQPLRRDSA</sequence>
<comment type="caution">
    <text evidence="2">The sequence shown here is derived from an EMBL/GenBank/DDBJ whole genome shotgun (WGS) entry which is preliminary data.</text>
</comment>
<dbReference type="PANTHER" id="PTHR43162:SF1">
    <property type="entry name" value="PRESTALK A DIFFERENTIATION PROTEIN A"/>
    <property type="match status" value="1"/>
</dbReference>
<dbReference type="PANTHER" id="PTHR43162">
    <property type="match status" value="1"/>
</dbReference>
<evidence type="ECO:0000313" key="2">
    <source>
        <dbReference type="EMBL" id="MCW6508783.1"/>
    </source>
</evidence>
<evidence type="ECO:0000259" key="1">
    <source>
        <dbReference type="Pfam" id="PF05368"/>
    </source>
</evidence>
<dbReference type="InterPro" id="IPR008030">
    <property type="entry name" value="NmrA-like"/>
</dbReference>
<dbReference type="EMBL" id="JAMOIM010000007">
    <property type="protein sequence ID" value="MCW6508783.1"/>
    <property type="molecule type" value="Genomic_DNA"/>
</dbReference>
<dbReference type="InterPro" id="IPR036291">
    <property type="entry name" value="NAD(P)-bd_dom_sf"/>
</dbReference>
<dbReference type="Proteomes" id="UP001165667">
    <property type="component" value="Unassembled WGS sequence"/>
</dbReference>
<dbReference type="Gene3D" id="3.90.25.10">
    <property type="entry name" value="UDP-galactose 4-epimerase, domain 1"/>
    <property type="match status" value="1"/>
</dbReference>
<dbReference type="AlphaFoldDB" id="A0AA41Z1I1"/>
<organism evidence="2 3">
    <name type="scientific">Lichenifustis flavocetrariae</name>
    <dbReference type="NCBI Taxonomy" id="2949735"/>
    <lineage>
        <taxon>Bacteria</taxon>
        <taxon>Pseudomonadati</taxon>
        <taxon>Pseudomonadota</taxon>
        <taxon>Alphaproteobacteria</taxon>
        <taxon>Hyphomicrobiales</taxon>
        <taxon>Lichenihabitantaceae</taxon>
        <taxon>Lichenifustis</taxon>
    </lineage>
</organism>
<feature type="domain" description="NmrA-like" evidence="1">
    <location>
        <begin position="5"/>
        <end position="101"/>
    </location>
</feature>